<dbReference type="EMBL" id="RNRV01000051">
    <property type="protein sequence ID" value="MHO06734.1"/>
    <property type="molecule type" value="Genomic_DNA"/>
</dbReference>
<evidence type="ECO:0000313" key="1">
    <source>
        <dbReference type="EMBL" id="MHO06734.1"/>
    </source>
</evidence>
<gene>
    <name evidence="1" type="ORF">D9F05_20705</name>
</gene>
<reference evidence="1" key="1">
    <citation type="submission" date="2018-10" db="EMBL/GenBank/DDBJ databases">
        <authorList>
            <consortium name="NARMS: The National Antimicrobial Resistance Monitoring System"/>
        </authorList>
    </citation>
    <scope>NUCLEOTIDE SEQUENCE [LARGE SCALE GENOMIC DNA]</scope>
    <source>
        <strain evidence="1">CVM N17EC0388</strain>
    </source>
</reference>
<name>A0A3L0W5H7_ECOLX</name>
<organism evidence="1">
    <name type="scientific">Escherichia coli</name>
    <dbReference type="NCBI Taxonomy" id="562"/>
    <lineage>
        <taxon>Bacteria</taxon>
        <taxon>Pseudomonadati</taxon>
        <taxon>Pseudomonadota</taxon>
        <taxon>Gammaproteobacteria</taxon>
        <taxon>Enterobacterales</taxon>
        <taxon>Enterobacteriaceae</taxon>
        <taxon>Escherichia</taxon>
    </lineage>
</organism>
<proteinExistence type="predicted"/>
<dbReference type="AlphaFoldDB" id="A0A3L0W5H7"/>
<accession>A0A3L0W5H7</accession>
<protein>
    <submittedName>
        <fullName evidence="1">Uncharacterized protein</fullName>
    </submittedName>
</protein>
<comment type="caution">
    <text evidence="1">The sequence shown here is derived from an EMBL/GenBank/DDBJ whole genome shotgun (WGS) entry which is preliminary data.</text>
</comment>
<sequence>MNNAKAGEDDVRPFVDRPSVVEGEARWQRDKSIEVNEALIIVTQPIDLYRLNRHVFKGGGRQGQCLGAGHEGGDVILTVCRQWMSHHPERLESGLLA</sequence>